<keyword evidence="2" id="KW-1185">Reference proteome</keyword>
<organism evidence="1 2">
    <name type="scientific">Stephania cephalantha</name>
    <dbReference type="NCBI Taxonomy" id="152367"/>
    <lineage>
        <taxon>Eukaryota</taxon>
        <taxon>Viridiplantae</taxon>
        <taxon>Streptophyta</taxon>
        <taxon>Embryophyta</taxon>
        <taxon>Tracheophyta</taxon>
        <taxon>Spermatophyta</taxon>
        <taxon>Magnoliopsida</taxon>
        <taxon>Ranunculales</taxon>
        <taxon>Menispermaceae</taxon>
        <taxon>Menispermoideae</taxon>
        <taxon>Cissampelideae</taxon>
        <taxon>Stephania</taxon>
    </lineage>
</organism>
<sequence>MVAVLLQQQRTTMLVERWAWTTASRRVDSDWRGWLVRRKGLDADEEQRLRQGMTSRALSIRLRLLLPLEFSQAVAQVSR</sequence>
<dbReference type="Proteomes" id="UP001419268">
    <property type="component" value="Unassembled WGS sequence"/>
</dbReference>
<gene>
    <name evidence="1" type="ORF">Scep_002255</name>
</gene>
<name>A0AAP0Q5T1_9MAGN</name>
<dbReference type="EMBL" id="JBBNAG010000001">
    <property type="protein sequence ID" value="KAK9167064.1"/>
    <property type="molecule type" value="Genomic_DNA"/>
</dbReference>
<proteinExistence type="predicted"/>
<accession>A0AAP0Q5T1</accession>
<protein>
    <submittedName>
        <fullName evidence="1">Uncharacterized protein</fullName>
    </submittedName>
</protein>
<dbReference type="AlphaFoldDB" id="A0AAP0Q5T1"/>
<evidence type="ECO:0000313" key="2">
    <source>
        <dbReference type="Proteomes" id="UP001419268"/>
    </source>
</evidence>
<evidence type="ECO:0000313" key="1">
    <source>
        <dbReference type="EMBL" id="KAK9167064.1"/>
    </source>
</evidence>
<comment type="caution">
    <text evidence="1">The sequence shown here is derived from an EMBL/GenBank/DDBJ whole genome shotgun (WGS) entry which is preliminary data.</text>
</comment>
<reference evidence="1 2" key="1">
    <citation type="submission" date="2024-01" db="EMBL/GenBank/DDBJ databases">
        <title>Genome assemblies of Stephania.</title>
        <authorList>
            <person name="Yang L."/>
        </authorList>
    </citation>
    <scope>NUCLEOTIDE SEQUENCE [LARGE SCALE GENOMIC DNA]</scope>
    <source>
        <strain evidence="1">JXDWG</strain>
        <tissue evidence="1">Leaf</tissue>
    </source>
</reference>